<dbReference type="InterPro" id="IPR028082">
    <property type="entry name" value="Peripla_BP_I"/>
</dbReference>
<organism evidence="7 8">
    <name type="scientific">Solirubrobacter ginsenosidimutans</name>
    <dbReference type="NCBI Taxonomy" id="490573"/>
    <lineage>
        <taxon>Bacteria</taxon>
        <taxon>Bacillati</taxon>
        <taxon>Actinomycetota</taxon>
        <taxon>Thermoleophilia</taxon>
        <taxon>Solirubrobacterales</taxon>
        <taxon>Solirubrobacteraceae</taxon>
        <taxon>Solirubrobacter</taxon>
    </lineage>
</organism>
<dbReference type="InterPro" id="IPR019546">
    <property type="entry name" value="TAT_signal_bac_arc"/>
</dbReference>
<dbReference type="PANTHER" id="PTHR30483">
    <property type="entry name" value="LEUCINE-SPECIFIC-BINDING PROTEIN"/>
    <property type="match status" value="1"/>
</dbReference>
<dbReference type="Proteomes" id="UP001149140">
    <property type="component" value="Unassembled WGS sequence"/>
</dbReference>
<dbReference type="InterPro" id="IPR006311">
    <property type="entry name" value="TAT_signal"/>
</dbReference>
<accession>A0A9X3MSE1</accession>
<reference evidence="7" key="1">
    <citation type="submission" date="2022-10" db="EMBL/GenBank/DDBJ databases">
        <title>The WGS of Solirubrobacter ginsenosidimutans DSM 21036.</title>
        <authorList>
            <person name="Jiang Z."/>
        </authorList>
    </citation>
    <scope>NUCLEOTIDE SEQUENCE</scope>
    <source>
        <strain evidence="7">DSM 21036</strain>
    </source>
</reference>
<evidence type="ECO:0000259" key="6">
    <source>
        <dbReference type="Pfam" id="PF13458"/>
    </source>
</evidence>
<dbReference type="InterPro" id="IPR028081">
    <property type="entry name" value="Leu-bd"/>
</dbReference>
<keyword evidence="4" id="KW-0029">Amino-acid transport</keyword>
<gene>
    <name evidence="7" type="ORF">OM076_08760</name>
</gene>
<feature type="domain" description="Leucine-binding protein" evidence="6">
    <location>
        <begin position="50"/>
        <end position="391"/>
    </location>
</feature>
<sequence>MTQYEISRRAFMGRLGAAGGLLVSGGLLAACGSDDSSGSASASGGGAKGPLKLGYARPTTGATASSFALLFTPADMAIAELNGKGGIDGHKIVKVDLDDKGDPAEEPGVFRKFKEQGVHFVVGPNSSGTTLGALPISTSLKILNLSSAVADALGDAGKYPYTFQMNASAAQEARAVVEWCVKEKGYKRIAIIYADDPFGQTLTDDSVPVIKELGAELVGKVSHESVATAMTPFLSSLKKNNPDVILQWQSVAPTIAATMKSYENMGWNPPAIGHCSLLTQTTLESASKDTLSNKYGFYLRNFTWADGSDIAQKQKDYVTKLKSTAPDMGGQEAVTVVTPSYDFVYALSEAITKAGTIDDTTKVKTAMEGLGKWEGMLGTYAFGSQTHSALDASSMVIASAISGTDPKAETFFRERVSA</sequence>
<comment type="similarity">
    <text evidence="1">Belongs to the leucine-binding protein family.</text>
</comment>
<dbReference type="SUPFAM" id="SSF53822">
    <property type="entry name" value="Periplasmic binding protein-like I"/>
    <property type="match status" value="1"/>
</dbReference>
<dbReference type="EMBL" id="JAPDOD010000005">
    <property type="protein sequence ID" value="MDA0160353.1"/>
    <property type="molecule type" value="Genomic_DNA"/>
</dbReference>
<dbReference type="Pfam" id="PF13458">
    <property type="entry name" value="Peripla_BP_6"/>
    <property type="match status" value="1"/>
</dbReference>
<evidence type="ECO:0000256" key="5">
    <source>
        <dbReference type="SAM" id="SignalP"/>
    </source>
</evidence>
<dbReference type="InterPro" id="IPR000709">
    <property type="entry name" value="Leu_Ile_Val-bd"/>
</dbReference>
<evidence type="ECO:0000256" key="2">
    <source>
        <dbReference type="ARBA" id="ARBA00022448"/>
    </source>
</evidence>
<dbReference type="Gene3D" id="3.40.50.2300">
    <property type="match status" value="2"/>
</dbReference>
<evidence type="ECO:0000313" key="7">
    <source>
        <dbReference type="EMBL" id="MDA0160353.1"/>
    </source>
</evidence>
<name>A0A9X3MSE1_9ACTN</name>
<evidence type="ECO:0000256" key="4">
    <source>
        <dbReference type="ARBA" id="ARBA00022970"/>
    </source>
</evidence>
<dbReference type="AlphaFoldDB" id="A0A9X3MSE1"/>
<proteinExistence type="inferred from homology"/>
<comment type="caution">
    <text evidence="7">The sequence shown here is derived from an EMBL/GenBank/DDBJ whole genome shotgun (WGS) entry which is preliminary data.</text>
</comment>
<evidence type="ECO:0000313" key="8">
    <source>
        <dbReference type="Proteomes" id="UP001149140"/>
    </source>
</evidence>
<dbReference type="NCBIfam" id="TIGR01409">
    <property type="entry name" value="TAT_signal_seq"/>
    <property type="match status" value="1"/>
</dbReference>
<dbReference type="InterPro" id="IPR051010">
    <property type="entry name" value="BCAA_transport"/>
</dbReference>
<protein>
    <submittedName>
        <fullName evidence="7">ABC transporter substrate-binding protein</fullName>
    </submittedName>
</protein>
<keyword evidence="8" id="KW-1185">Reference proteome</keyword>
<feature type="chain" id="PRO_5040746841" evidence="5">
    <location>
        <begin position="30"/>
        <end position="418"/>
    </location>
</feature>
<dbReference type="PRINTS" id="PR00337">
    <property type="entry name" value="LEUILEVALBP"/>
</dbReference>
<dbReference type="RefSeq" id="WP_270039142.1">
    <property type="nucleotide sequence ID" value="NZ_JAPDOD010000005.1"/>
</dbReference>
<dbReference type="PROSITE" id="PS51318">
    <property type="entry name" value="TAT"/>
    <property type="match status" value="1"/>
</dbReference>
<feature type="signal peptide" evidence="5">
    <location>
        <begin position="1"/>
        <end position="29"/>
    </location>
</feature>
<keyword evidence="2" id="KW-0813">Transport</keyword>
<dbReference type="PANTHER" id="PTHR30483:SF6">
    <property type="entry name" value="PERIPLASMIC BINDING PROTEIN OF ABC TRANSPORTER FOR NATURAL AMINO ACIDS"/>
    <property type="match status" value="1"/>
</dbReference>
<evidence type="ECO:0000256" key="1">
    <source>
        <dbReference type="ARBA" id="ARBA00010062"/>
    </source>
</evidence>
<keyword evidence="3 5" id="KW-0732">Signal</keyword>
<evidence type="ECO:0000256" key="3">
    <source>
        <dbReference type="ARBA" id="ARBA00022729"/>
    </source>
</evidence>
<dbReference type="GO" id="GO:0006865">
    <property type="term" value="P:amino acid transport"/>
    <property type="evidence" value="ECO:0007669"/>
    <property type="project" value="UniProtKB-KW"/>
</dbReference>